<dbReference type="GO" id="GO:0001716">
    <property type="term" value="F:L-amino-acid oxidase activity"/>
    <property type="evidence" value="ECO:0007669"/>
    <property type="project" value="TreeGrafter"/>
</dbReference>
<keyword evidence="2 5" id="KW-0560">Oxidoreductase</keyword>
<feature type="domain" description="Amine oxidase" evidence="4">
    <location>
        <begin position="38"/>
        <end position="485"/>
    </location>
</feature>
<name>A0A7W0C0S3_9BACL</name>
<dbReference type="Gene3D" id="3.50.50.60">
    <property type="entry name" value="FAD/NAD(P)-binding domain"/>
    <property type="match status" value="1"/>
</dbReference>
<keyword evidence="6" id="KW-1185">Reference proteome</keyword>
<dbReference type="AlphaFoldDB" id="A0A7W0C0S3"/>
<evidence type="ECO:0000313" key="5">
    <source>
        <dbReference type="EMBL" id="MBA2875769.1"/>
    </source>
</evidence>
<dbReference type="EMBL" id="JACDUT010000007">
    <property type="protein sequence ID" value="MBA2875769.1"/>
    <property type="molecule type" value="Genomic_DNA"/>
</dbReference>
<reference evidence="5 6" key="1">
    <citation type="submission" date="2020-07" db="EMBL/GenBank/DDBJ databases">
        <title>Genomic Encyclopedia of Type Strains, Phase IV (KMG-IV): sequencing the most valuable type-strain genomes for metagenomic binning, comparative biology and taxonomic classification.</title>
        <authorList>
            <person name="Goeker M."/>
        </authorList>
    </citation>
    <scope>NUCLEOTIDE SEQUENCE [LARGE SCALE GENOMIC DNA]</scope>
    <source>
        <strain evidence="5 6">DSM 15730</strain>
    </source>
</reference>
<evidence type="ECO:0000256" key="2">
    <source>
        <dbReference type="ARBA" id="ARBA00023002"/>
    </source>
</evidence>
<dbReference type="Pfam" id="PF01593">
    <property type="entry name" value="Amino_oxidase"/>
    <property type="match status" value="1"/>
</dbReference>
<feature type="binding site" evidence="3">
    <location>
        <position position="462"/>
    </location>
    <ligand>
        <name>FAD</name>
        <dbReference type="ChEBI" id="CHEBI:57692"/>
    </ligand>
</feature>
<protein>
    <submittedName>
        <fullName evidence="5">Monoamine oxidase</fullName>
        <ecNumber evidence="5">1.4.3.4</ecNumber>
    </submittedName>
</protein>
<feature type="binding site" evidence="3">
    <location>
        <position position="264"/>
    </location>
    <ligand>
        <name>FAD</name>
        <dbReference type="ChEBI" id="CHEBI:57692"/>
    </ligand>
</feature>
<evidence type="ECO:0000313" key="6">
    <source>
        <dbReference type="Proteomes" id="UP000523087"/>
    </source>
</evidence>
<dbReference type="InterPro" id="IPR050281">
    <property type="entry name" value="Flavin_monoamine_oxidase"/>
</dbReference>
<dbReference type="Gene3D" id="3.90.660.10">
    <property type="match status" value="1"/>
</dbReference>
<evidence type="ECO:0000256" key="3">
    <source>
        <dbReference type="PIRSR" id="PIRSR601613-1"/>
    </source>
</evidence>
<dbReference type="EC" id="1.4.3.4" evidence="5"/>
<dbReference type="SUPFAM" id="SSF51905">
    <property type="entry name" value="FAD/NAD(P)-binding domain"/>
    <property type="match status" value="1"/>
</dbReference>
<dbReference type="InterPro" id="IPR001613">
    <property type="entry name" value="Flavin_amine_oxidase"/>
</dbReference>
<dbReference type="GO" id="GO:0097621">
    <property type="term" value="F:monoamine oxidase activity"/>
    <property type="evidence" value="ECO:0007669"/>
    <property type="project" value="UniProtKB-EC"/>
</dbReference>
<dbReference type="PANTHER" id="PTHR10742">
    <property type="entry name" value="FLAVIN MONOAMINE OXIDASE"/>
    <property type="match status" value="1"/>
</dbReference>
<dbReference type="Gene3D" id="1.10.405.10">
    <property type="entry name" value="Guanine Nucleotide Dissociation Inhibitor, domain 1"/>
    <property type="match status" value="1"/>
</dbReference>
<accession>A0A7W0C0S3</accession>
<comment type="caution">
    <text evidence="5">The sequence shown here is derived from an EMBL/GenBank/DDBJ whole genome shotgun (WGS) entry which is preliminary data.</text>
</comment>
<organism evidence="5 6">
    <name type="scientific">Thermaerobacillus caldiproteolyticus</name>
    <dbReference type="NCBI Taxonomy" id="247480"/>
    <lineage>
        <taxon>Bacteria</taxon>
        <taxon>Bacillati</taxon>
        <taxon>Bacillota</taxon>
        <taxon>Bacilli</taxon>
        <taxon>Bacillales</taxon>
        <taxon>Anoxybacillaceae</taxon>
        <taxon>Thermaerobacillus</taxon>
    </lineage>
</organism>
<evidence type="ECO:0000256" key="1">
    <source>
        <dbReference type="ARBA" id="ARBA00001974"/>
    </source>
</evidence>
<dbReference type="PANTHER" id="PTHR10742:SF342">
    <property type="entry name" value="AMINE OXIDASE"/>
    <property type="match status" value="1"/>
</dbReference>
<dbReference type="GO" id="GO:0009063">
    <property type="term" value="P:amino acid catabolic process"/>
    <property type="evidence" value="ECO:0007669"/>
    <property type="project" value="TreeGrafter"/>
</dbReference>
<dbReference type="RefSeq" id="WP_181556546.1">
    <property type="nucleotide sequence ID" value="NZ_JACDUT010000007.1"/>
</dbReference>
<dbReference type="PRINTS" id="PR00757">
    <property type="entry name" value="AMINEOXDASEF"/>
</dbReference>
<proteinExistence type="predicted"/>
<gene>
    <name evidence="5" type="ORF">HNR31_002559</name>
</gene>
<dbReference type="InterPro" id="IPR002937">
    <property type="entry name" value="Amino_oxidase"/>
</dbReference>
<sequence>MSSYIYPKLSSDQMIAIIRNGLQKTKISKKIIVVGAGMAGLVAASLLKQAGHNVTILEASERVGGRIYTLRSDFRDDQYLEAGAMRIPHTHFLTLEYIRKFRLPINKFINSTPNDIIYVRGIKTRLKMYERNPDILGFPVAPHERGRTATELLQLAIKPVTDFINQNPRKNWPLVVKELDKYSMDAYLRYNPFGTTLSPAAIEMIKVLLSLEGFPELSFLEALRELMILFTPNIVFYEITGGNDQLPKAFVPQLKDNIMFGQKVRKIVQHNNQVTIHSVHTRILEPFQITGDLAIVTIPFSILQFVEVEPRDSFSHNKWKAIRELHYVGSTKTGIQFKSRFWEKEGMYGGKTVSDLPITYTQYPSHGLGTTEAGVILASYTWEDDTIPWDSLSDENRLEYSLKNLAIIHGKEVYREFETGTSHSWVRYPYSGGAFTMFKPEQATELSPYISSPEGRVHFAGEHASSTHGWIQGAIESGIHVAYEVNDLPRTFFQS</sequence>
<dbReference type="SUPFAM" id="SSF54373">
    <property type="entry name" value="FAD-linked reductases, C-terminal domain"/>
    <property type="match status" value="1"/>
</dbReference>
<feature type="binding site" evidence="3">
    <location>
        <position position="86"/>
    </location>
    <ligand>
        <name>substrate</name>
    </ligand>
</feature>
<feature type="binding site" evidence="3">
    <location>
        <begin position="58"/>
        <end position="59"/>
    </location>
    <ligand>
        <name>FAD</name>
        <dbReference type="ChEBI" id="CHEBI:57692"/>
    </ligand>
</feature>
<comment type="cofactor">
    <cofactor evidence="1">
        <name>FAD</name>
        <dbReference type="ChEBI" id="CHEBI:57692"/>
    </cofactor>
</comment>
<dbReference type="InterPro" id="IPR036188">
    <property type="entry name" value="FAD/NAD-bd_sf"/>
</dbReference>
<feature type="binding site" evidence="3">
    <location>
        <begin position="83"/>
        <end position="86"/>
    </location>
    <ligand>
        <name>FAD</name>
        <dbReference type="ChEBI" id="CHEBI:57692"/>
    </ligand>
</feature>
<evidence type="ECO:0000259" key="4">
    <source>
        <dbReference type="Pfam" id="PF01593"/>
    </source>
</evidence>
<dbReference type="Proteomes" id="UP000523087">
    <property type="component" value="Unassembled WGS sequence"/>
</dbReference>